<dbReference type="InterPro" id="IPR001296">
    <property type="entry name" value="Glyco_trans_1"/>
</dbReference>
<protein>
    <recommendedName>
        <fullName evidence="5">Glycosyltransferase involved in cell wall biosynthesis</fullName>
    </recommendedName>
</protein>
<evidence type="ECO:0000313" key="4">
    <source>
        <dbReference type="Proteomes" id="UP001041814"/>
    </source>
</evidence>
<dbReference type="Gene3D" id="3.40.50.2000">
    <property type="entry name" value="Glycogen Phosphorylase B"/>
    <property type="match status" value="2"/>
</dbReference>
<dbReference type="CDD" id="cd03801">
    <property type="entry name" value="GT4_PimA-like"/>
    <property type="match status" value="1"/>
</dbReference>
<reference evidence="3" key="1">
    <citation type="submission" date="2017-08" db="EMBL/GenBank/DDBJ databases">
        <authorList>
            <person name="Imhoff J.F."/>
            <person name="Rahn T."/>
            <person name="Kuenzel S."/>
            <person name="Neulinger S.C."/>
        </authorList>
    </citation>
    <scope>NUCLEOTIDE SEQUENCE</scope>
    <source>
        <strain evidence="3">IM 151</strain>
    </source>
</reference>
<evidence type="ECO:0000259" key="1">
    <source>
        <dbReference type="Pfam" id="PF00534"/>
    </source>
</evidence>
<feature type="domain" description="Glycosyl transferase family 1" evidence="1">
    <location>
        <begin position="180"/>
        <end position="338"/>
    </location>
</feature>
<feature type="domain" description="Glycosyltransferase subfamily 4-like N-terminal" evidence="2">
    <location>
        <begin position="15"/>
        <end position="176"/>
    </location>
</feature>
<evidence type="ECO:0000259" key="2">
    <source>
        <dbReference type="Pfam" id="PF13439"/>
    </source>
</evidence>
<accession>A0ABS1DTI1</accession>
<dbReference type="RefSeq" id="WP_200229392.1">
    <property type="nucleotide sequence ID" value="NZ_NRRT01000032.1"/>
</dbReference>
<dbReference type="Pfam" id="PF00534">
    <property type="entry name" value="Glycos_transf_1"/>
    <property type="match status" value="1"/>
</dbReference>
<comment type="caution">
    <text evidence="3">The sequence shown here is derived from an EMBL/GenBank/DDBJ whole genome shotgun (WGS) entry which is preliminary data.</text>
</comment>
<dbReference type="Pfam" id="PF13439">
    <property type="entry name" value="Glyco_transf_4"/>
    <property type="match status" value="1"/>
</dbReference>
<dbReference type="SUPFAM" id="SSF53756">
    <property type="entry name" value="UDP-Glycosyltransferase/glycogen phosphorylase"/>
    <property type="match status" value="1"/>
</dbReference>
<name>A0ABS1DTI1_RUBGE</name>
<evidence type="ECO:0000313" key="3">
    <source>
        <dbReference type="EMBL" id="MBK1713021.1"/>
    </source>
</evidence>
<organism evidence="3 4">
    <name type="scientific">Rubrivivax gelatinosus</name>
    <name type="common">Rhodocyclus gelatinosus</name>
    <name type="synonym">Rhodopseudomonas gelatinosa</name>
    <dbReference type="NCBI Taxonomy" id="28068"/>
    <lineage>
        <taxon>Bacteria</taxon>
        <taxon>Pseudomonadati</taxon>
        <taxon>Pseudomonadota</taxon>
        <taxon>Betaproteobacteria</taxon>
        <taxon>Burkholderiales</taxon>
        <taxon>Sphaerotilaceae</taxon>
        <taxon>Rubrivivax</taxon>
    </lineage>
</organism>
<reference evidence="3" key="2">
    <citation type="journal article" date="2020" name="Microorganisms">
        <title>Osmotic Adaptation and Compatible Solute Biosynthesis of Phototrophic Bacteria as Revealed from Genome Analyses.</title>
        <authorList>
            <person name="Imhoff J.F."/>
            <person name="Rahn T."/>
            <person name="Kunzel S."/>
            <person name="Keller A."/>
            <person name="Neulinger S.C."/>
        </authorList>
    </citation>
    <scope>NUCLEOTIDE SEQUENCE</scope>
    <source>
        <strain evidence="3">IM 151</strain>
    </source>
</reference>
<keyword evidence="4" id="KW-1185">Reference proteome</keyword>
<evidence type="ECO:0008006" key="5">
    <source>
        <dbReference type="Google" id="ProtNLM"/>
    </source>
</evidence>
<proteinExistence type="predicted"/>
<dbReference type="Proteomes" id="UP001041814">
    <property type="component" value="Unassembled WGS sequence"/>
</dbReference>
<dbReference type="PANTHER" id="PTHR45947">
    <property type="entry name" value="SULFOQUINOVOSYL TRANSFERASE SQD2"/>
    <property type="match status" value="1"/>
</dbReference>
<dbReference type="PANTHER" id="PTHR45947:SF14">
    <property type="entry name" value="SLL1723 PROTEIN"/>
    <property type="match status" value="1"/>
</dbReference>
<dbReference type="InterPro" id="IPR050194">
    <property type="entry name" value="Glycosyltransferase_grp1"/>
</dbReference>
<gene>
    <name evidence="3" type="ORF">CKO43_09540</name>
</gene>
<sequence length="368" mass="39335">MKGLRLSQIVADGRPGGGSTVVLGLVDHLAGAAAELVLVSQPGSYLEQQARRRGVDFIGVDFFGQPGDPRITQRLARALAGRRFDLTHLHGLRAAHYVAGLPARVPGRLVYTVHGLHQLHLPGPLRWLANVAERRVMRRVDARVFVSHADLGAARRHALLAACAEAEVIHNGVDVQALRSHARAERDVDVAFVGRLDRPKGPLAAARVLAALAAEGRRCVLAGDGPLRDATHRALQATPGGRQVRCVGALPHDQALALVASARVLIMPSLWEGLPLLPMEAMALGVPVVATRSPGTAEVIDDGRTGVLVASGDECALTQQVRGLLGDEQRWRTLQANGLQRVGEAFGQVRCLSEYEALYERVLGSPAR</sequence>
<dbReference type="InterPro" id="IPR028098">
    <property type="entry name" value="Glyco_trans_4-like_N"/>
</dbReference>
<dbReference type="EMBL" id="NRRU01000029">
    <property type="protein sequence ID" value="MBK1713021.1"/>
    <property type="molecule type" value="Genomic_DNA"/>
</dbReference>